<dbReference type="Gene3D" id="2.40.50.140">
    <property type="entry name" value="Nucleic acid-binding proteins"/>
    <property type="match status" value="1"/>
</dbReference>
<evidence type="ECO:0000313" key="5">
    <source>
        <dbReference type="Proteomes" id="UP000526501"/>
    </source>
</evidence>
<dbReference type="GO" id="GO:0005829">
    <property type="term" value="C:cytosol"/>
    <property type="evidence" value="ECO:0007669"/>
    <property type="project" value="UniProtKB-ARBA"/>
</dbReference>
<dbReference type="SMART" id="SM00357">
    <property type="entry name" value="CSP"/>
    <property type="match status" value="1"/>
</dbReference>
<dbReference type="PIRSF" id="PIRSF002599">
    <property type="entry name" value="Cold_shock_A"/>
    <property type="match status" value="1"/>
</dbReference>
<evidence type="ECO:0000256" key="1">
    <source>
        <dbReference type="ARBA" id="ARBA00004496"/>
    </source>
</evidence>
<evidence type="ECO:0000313" key="4">
    <source>
        <dbReference type="EMBL" id="MBC2607722.1"/>
    </source>
</evidence>
<keyword evidence="5" id="KW-1185">Reference proteome</keyword>
<dbReference type="PROSITE" id="PS51857">
    <property type="entry name" value="CSD_2"/>
    <property type="match status" value="1"/>
</dbReference>
<dbReference type="InterPro" id="IPR012156">
    <property type="entry name" value="Cold_shock_CspA"/>
</dbReference>
<dbReference type="Proteomes" id="UP000526501">
    <property type="component" value="Unassembled WGS sequence"/>
</dbReference>
<dbReference type="CDD" id="cd04458">
    <property type="entry name" value="CSP_CDS"/>
    <property type="match status" value="1"/>
</dbReference>
<dbReference type="PRINTS" id="PR00050">
    <property type="entry name" value="COLDSHOCK"/>
</dbReference>
<organism evidence="4 5">
    <name type="scientific">Pelagicoccus albus</name>
    <dbReference type="NCBI Taxonomy" id="415222"/>
    <lineage>
        <taxon>Bacteria</taxon>
        <taxon>Pseudomonadati</taxon>
        <taxon>Verrucomicrobiota</taxon>
        <taxon>Opitutia</taxon>
        <taxon>Puniceicoccales</taxon>
        <taxon>Pelagicoccaceae</taxon>
        <taxon>Pelagicoccus</taxon>
    </lineage>
</organism>
<comment type="caution">
    <text evidence="4">The sequence shown here is derived from an EMBL/GenBank/DDBJ whole genome shotgun (WGS) entry which is preliminary data.</text>
</comment>
<dbReference type="EMBL" id="JACHVC010000013">
    <property type="protein sequence ID" value="MBC2607722.1"/>
    <property type="molecule type" value="Genomic_DNA"/>
</dbReference>
<dbReference type="InterPro" id="IPR050181">
    <property type="entry name" value="Cold_shock_domain"/>
</dbReference>
<gene>
    <name evidence="4" type="ORF">H5P27_16840</name>
</gene>
<protein>
    <submittedName>
        <fullName evidence="4">Cold-shock protein</fullName>
    </submittedName>
</protein>
<accession>A0A7X1B8N2</accession>
<name>A0A7X1B8N2_9BACT</name>
<dbReference type="SUPFAM" id="SSF50249">
    <property type="entry name" value="Nucleic acid-binding proteins"/>
    <property type="match status" value="1"/>
</dbReference>
<comment type="subcellular location">
    <subcellularLocation>
        <location evidence="1">Cytoplasm</location>
    </subcellularLocation>
</comment>
<evidence type="ECO:0000259" key="3">
    <source>
        <dbReference type="PROSITE" id="PS51857"/>
    </source>
</evidence>
<dbReference type="InterPro" id="IPR011129">
    <property type="entry name" value="CSD"/>
</dbReference>
<sequence length="64" mass="7106">MSKGTIKWFDQEKGFGFIQQSEGGNDLFVHHSETDGYALNEGDTVEFDIGEGRKGPCAVKVKRI</sequence>
<reference evidence="4 5" key="1">
    <citation type="submission" date="2020-07" db="EMBL/GenBank/DDBJ databases">
        <authorList>
            <person name="Feng X."/>
        </authorList>
    </citation>
    <scope>NUCLEOTIDE SEQUENCE [LARGE SCALE GENOMIC DNA]</scope>
    <source>
        <strain evidence="4 5">JCM23202</strain>
    </source>
</reference>
<evidence type="ECO:0000256" key="2">
    <source>
        <dbReference type="ARBA" id="ARBA00022490"/>
    </source>
</evidence>
<dbReference type="AlphaFoldDB" id="A0A7X1B8N2"/>
<dbReference type="PANTHER" id="PTHR11544">
    <property type="entry name" value="COLD SHOCK DOMAIN CONTAINING PROTEINS"/>
    <property type="match status" value="1"/>
</dbReference>
<dbReference type="InterPro" id="IPR012340">
    <property type="entry name" value="NA-bd_OB-fold"/>
</dbReference>
<feature type="domain" description="CSD" evidence="3">
    <location>
        <begin position="1"/>
        <end position="63"/>
    </location>
</feature>
<proteinExistence type="predicted"/>
<dbReference type="GO" id="GO:0003676">
    <property type="term" value="F:nucleic acid binding"/>
    <property type="evidence" value="ECO:0007669"/>
    <property type="project" value="InterPro"/>
</dbReference>
<dbReference type="RefSeq" id="WP_185661590.1">
    <property type="nucleotide sequence ID" value="NZ_CAWPOO010000013.1"/>
</dbReference>
<keyword evidence="2" id="KW-0963">Cytoplasm</keyword>
<dbReference type="InterPro" id="IPR002059">
    <property type="entry name" value="CSP_DNA-bd"/>
</dbReference>
<dbReference type="Pfam" id="PF00313">
    <property type="entry name" value="CSD"/>
    <property type="match status" value="1"/>
</dbReference>